<dbReference type="EMBL" id="JARJCM010000133">
    <property type="protein sequence ID" value="KAJ7026771.1"/>
    <property type="molecule type" value="Genomic_DNA"/>
</dbReference>
<comment type="caution">
    <text evidence="2">The sequence shown here is derived from an EMBL/GenBank/DDBJ whole genome shotgun (WGS) entry which is preliminary data.</text>
</comment>
<keyword evidence="3" id="KW-1185">Reference proteome</keyword>
<dbReference type="PROSITE" id="PS50005">
    <property type="entry name" value="TPR"/>
    <property type="match status" value="1"/>
</dbReference>
<sequence>MTVEHIRAEILAWQSALQAHDAGDFRGAIRLFEPFADTSKILVNVALLHGRLGERAEAIANFSKAIELDGYLAIILSTWRYLFSR</sequence>
<dbReference type="InterPro" id="IPR019734">
    <property type="entry name" value="TPR_rpt"/>
</dbReference>
<proteinExistence type="predicted"/>
<feature type="repeat" description="TPR" evidence="1">
    <location>
        <begin position="39"/>
        <end position="72"/>
    </location>
</feature>
<dbReference type="Proteomes" id="UP001218188">
    <property type="component" value="Unassembled WGS sequence"/>
</dbReference>
<reference evidence="2" key="1">
    <citation type="submission" date="2023-03" db="EMBL/GenBank/DDBJ databases">
        <title>Massive genome expansion in bonnet fungi (Mycena s.s.) driven by repeated elements and novel gene families across ecological guilds.</title>
        <authorList>
            <consortium name="Lawrence Berkeley National Laboratory"/>
            <person name="Harder C.B."/>
            <person name="Miyauchi S."/>
            <person name="Viragh M."/>
            <person name="Kuo A."/>
            <person name="Thoen E."/>
            <person name="Andreopoulos B."/>
            <person name="Lu D."/>
            <person name="Skrede I."/>
            <person name="Drula E."/>
            <person name="Henrissat B."/>
            <person name="Morin E."/>
            <person name="Kohler A."/>
            <person name="Barry K."/>
            <person name="LaButti K."/>
            <person name="Morin E."/>
            <person name="Salamov A."/>
            <person name="Lipzen A."/>
            <person name="Mereny Z."/>
            <person name="Hegedus B."/>
            <person name="Baldrian P."/>
            <person name="Stursova M."/>
            <person name="Weitz H."/>
            <person name="Taylor A."/>
            <person name="Grigoriev I.V."/>
            <person name="Nagy L.G."/>
            <person name="Martin F."/>
            <person name="Kauserud H."/>
        </authorList>
    </citation>
    <scope>NUCLEOTIDE SEQUENCE</scope>
    <source>
        <strain evidence="2">CBHHK200</strain>
    </source>
</reference>
<gene>
    <name evidence="2" type="ORF">C8F04DRAFT_102619</name>
</gene>
<accession>A0AAD6SH84</accession>
<evidence type="ECO:0000313" key="2">
    <source>
        <dbReference type="EMBL" id="KAJ7026771.1"/>
    </source>
</evidence>
<keyword evidence="1" id="KW-0802">TPR repeat</keyword>
<evidence type="ECO:0008006" key="4">
    <source>
        <dbReference type="Google" id="ProtNLM"/>
    </source>
</evidence>
<evidence type="ECO:0000313" key="3">
    <source>
        <dbReference type="Proteomes" id="UP001218188"/>
    </source>
</evidence>
<dbReference type="Gene3D" id="1.25.40.10">
    <property type="entry name" value="Tetratricopeptide repeat domain"/>
    <property type="match status" value="1"/>
</dbReference>
<dbReference type="InterPro" id="IPR011990">
    <property type="entry name" value="TPR-like_helical_dom_sf"/>
</dbReference>
<evidence type="ECO:0000256" key="1">
    <source>
        <dbReference type="PROSITE-ProRule" id="PRU00339"/>
    </source>
</evidence>
<dbReference type="SUPFAM" id="SSF48452">
    <property type="entry name" value="TPR-like"/>
    <property type="match status" value="1"/>
</dbReference>
<organism evidence="2 3">
    <name type="scientific">Mycena alexandri</name>
    <dbReference type="NCBI Taxonomy" id="1745969"/>
    <lineage>
        <taxon>Eukaryota</taxon>
        <taxon>Fungi</taxon>
        <taxon>Dikarya</taxon>
        <taxon>Basidiomycota</taxon>
        <taxon>Agaricomycotina</taxon>
        <taxon>Agaricomycetes</taxon>
        <taxon>Agaricomycetidae</taxon>
        <taxon>Agaricales</taxon>
        <taxon>Marasmiineae</taxon>
        <taxon>Mycenaceae</taxon>
        <taxon>Mycena</taxon>
    </lineage>
</organism>
<name>A0AAD6SH84_9AGAR</name>
<dbReference type="AlphaFoldDB" id="A0AAD6SH84"/>
<protein>
    <recommendedName>
        <fullName evidence="4">Tetratricopeptide repeat protein</fullName>
    </recommendedName>
</protein>